<dbReference type="Proteomes" id="UP000266721">
    <property type="component" value="Unassembled WGS sequence"/>
</dbReference>
<evidence type="ECO:0000313" key="2">
    <source>
        <dbReference type="EMBL" id="OPL20993.1"/>
    </source>
</evidence>
<evidence type="ECO:0000256" key="1">
    <source>
        <dbReference type="SAM" id="MobiDB-lite"/>
    </source>
</evidence>
<feature type="compositionally biased region" description="Basic and acidic residues" evidence="1">
    <location>
        <begin position="42"/>
        <end position="51"/>
    </location>
</feature>
<reference evidence="2 3" key="1">
    <citation type="journal article" date="2016" name="PLoS ONE">
        <title>A First Insight into the Genome of the Filter-Feeder Mussel Mytilus galloprovincialis.</title>
        <authorList>
            <person name="Murgarella M."/>
            <person name="Puiu D."/>
            <person name="Novoa B."/>
            <person name="Figueras A."/>
            <person name="Posada D."/>
            <person name="Canchaya C."/>
        </authorList>
    </citation>
    <scope>NUCLEOTIDE SEQUENCE [LARGE SCALE GENOMIC DNA]</scope>
    <source>
        <tissue evidence="2">Muscle</tissue>
    </source>
</reference>
<feature type="compositionally biased region" description="Polar residues" evidence="1">
    <location>
        <begin position="68"/>
        <end position="77"/>
    </location>
</feature>
<feature type="compositionally biased region" description="Acidic residues" evidence="1">
    <location>
        <begin position="18"/>
        <end position="35"/>
    </location>
</feature>
<organism evidence="2 3">
    <name type="scientific">Mytilus galloprovincialis</name>
    <name type="common">Mediterranean mussel</name>
    <dbReference type="NCBI Taxonomy" id="29158"/>
    <lineage>
        <taxon>Eukaryota</taxon>
        <taxon>Metazoa</taxon>
        <taxon>Spiralia</taxon>
        <taxon>Lophotrochozoa</taxon>
        <taxon>Mollusca</taxon>
        <taxon>Bivalvia</taxon>
        <taxon>Autobranchia</taxon>
        <taxon>Pteriomorphia</taxon>
        <taxon>Mytilida</taxon>
        <taxon>Mytiloidea</taxon>
        <taxon>Mytilidae</taxon>
        <taxon>Mytilinae</taxon>
        <taxon>Mytilus</taxon>
    </lineage>
</organism>
<feature type="compositionally biased region" description="Basic residues" evidence="1">
    <location>
        <begin position="81"/>
        <end position="90"/>
    </location>
</feature>
<feature type="region of interest" description="Disordered" evidence="1">
    <location>
        <begin position="139"/>
        <end position="213"/>
    </location>
</feature>
<feature type="non-terminal residue" evidence="2">
    <location>
        <position position="258"/>
    </location>
</feature>
<gene>
    <name evidence="2" type="ORF">AM593_08335</name>
</gene>
<feature type="region of interest" description="Disordered" evidence="1">
    <location>
        <begin position="1"/>
        <end position="119"/>
    </location>
</feature>
<feature type="non-terminal residue" evidence="2">
    <location>
        <position position="1"/>
    </location>
</feature>
<accession>A0A3R5SPY1</accession>
<feature type="compositionally biased region" description="Basic and acidic residues" evidence="1">
    <location>
        <begin position="94"/>
        <end position="106"/>
    </location>
</feature>
<evidence type="ECO:0000313" key="3">
    <source>
        <dbReference type="Proteomes" id="UP000266721"/>
    </source>
</evidence>
<dbReference type="InterPro" id="IPR008978">
    <property type="entry name" value="HSP20-like_chaperone"/>
</dbReference>
<sequence length="258" mass="29037">MLECPTFIKKNSEKQSETEGEEQQEITIAIDEESQQNETPIENDKIEKTDEQSNLTKGDGEDILAHTMSLNKETTPGNNKKERKKARKAANKSAKKEDSKFKREIQPVKSSSKVTEEGIEINLIKAKKEQWEILERAASPIISERSELAQKDSTSVGNTTQSSQPCQSPKPSTSYGSCVTVGSKKRPSMDGNDCPSNTNSERKKRKSLQNSDEQVEDLLKEMVDKKEIEHFITTKILMAYPEFDVANNTPLIKETLQK</sequence>
<dbReference type="SUPFAM" id="SSF49764">
    <property type="entry name" value="HSP20-like chaperones"/>
    <property type="match status" value="1"/>
</dbReference>
<name>A0A3R5SPY1_MYTGA</name>
<keyword evidence="3" id="KW-1185">Reference proteome</keyword>
<protein>
    <submittedName>
        <fullName evidence="2">Uncharacterized protein</fullName>
    </submittedName>
</protein>
<dbReference type="Gene3D" id="2.60.40.790">
    <property type="match status" value="1"/>
</dbReference>
<feature type="compositionally biased region" description="Low complexity" evidence="1">
    <location>
        <begin position="159"/>
        <end position="174"/>
    </location>
</feature>
<dbReference type="EMBL" id="KV596700">
    <property type="protein sequence ID" value="OPL20993.1"/>
    <property type="molecule type" value="Genomic_DNA"/>
</dbReference>
<dbReference type="AlphaFoldDB" id="A0A3R5SPY1"/>
<proteinExistence type="predicted"/>